<name>A0A845A4C8_9SPHN</name>
<sequence length="119" mass="12992">MKMIFRAALAAMVLTGCDAAAPNVYEMPIPSSDDSAAMIEIRDGLEPDDRGTWSELMMANVNPLSKGIRSATVGEAIEKYRARKDCMASNSLEGIDITTEMERYNATVAAYNACLEMPY</sequence>
<protein>
    <recommendedName>
        <fullName evidence="4">Lipoprotein</fullName>
    </recommendedName>
</protein>
<dbReference type="EMBL" id="WTYH01000001">
    <property type="protein sequence ID" value="MXO94282.1"/>
    <property type="molecule type" value="Genomic_DNA"/>
</dbReference>
<keyword evidence="1" id="KW-0732">Signal</keyword>
<keyword evidence="3" id="KW-1185">Reference proteome</keyword>
<comment type="caution">
    <text evidence="2">The sequence shown here is derived from an EMBL/GenBank/DDBJ whole genome shotgun (WGS) entry which is preliminary data.</text>
</comment>
<reference evidence="2 3" key="1">
    <citation type="submission" date="2019-12" db="EMBL/GenBank/DDBJ databases">
        <title>Genomic-based taxomic classification of the family Erythrobacteraceae.</title>
        <authorList>
            <person name="Xu L."/>
        </authorList>
    </citation>
    <scope>NUCLEOTIDE SEQUENCE [LARGE SCALE GENOMIC DNA]</scope>
    <source>
        <strain evidence="2 3">RC4-10-4</strain>
    </source>
</reference>
<organism evidence="2 3">
    <name type="scientific">Aurantiacibacter arachoides</name>
    <dbReference type="NCBI Taxonomy" id="1850444"/>
    <lineage>
        <taxon>Bacteria</taxon>
        <taxon>Pseudomonadati</taxon>
        <taxon>Pseudomonadota</taxon>
        <taxon>Alphaproteobacteria</taxon>
        <taxon>Sphingomonadales</taxon>
        <taxon>Erythrobacteraceae</taxon>
        <taxon>Aurantiacibacter</taxon>
    </lineage>
</organism>
<feature type="chain" id="PRO_5033041904" description="Lipoprotein" evidence="1">
    <location>
        <begin position="21"/>
        <end position="119"/>
    </location>
</feature>
<evidence type="ECO:0008006" key="4">
    <source>
        <dbReference type="Google" id="ProtNLM"/>
    </source>
</evidence>
<evidence type="ECO:0000313" key="2">
    <source>
        <dbReference type="EMBL" id="MXO94282.1"/>
    </source>
</evidence>
<proteinExistence type="predicted"/>
<evidence type="ECO:0000256" key="1">
    <source>
        <dbReference type="SAM" id="SignalP"/>
    </source>
</evidence>
<dbReference type="AlphaFoldDB" id="A0A845A4C8"/>
<dbReference type="RefSeq" id="WP_131453517.1">
    <property type="nucleotide sequence ID" value="NZ_BMJK01000002.1"/>
</dbReference>
<gene>
    <name evidence="2" type="ORF">GRI62_11815</name>
</gene>
<evidence type="ECO:0000313" key="3">
    <source>
        <dbReference type="Proteomes" id="UP000460626"/>
    </source>
</evidence>
<dbReference type="PROSITE" id="PS51257">
    <property type="entry name" value="PROKAR_LIPOPROTEIN"/>
    <property type="match status" value="1"/>
</dbReference>
<feature type="signal peptide" evidence="1">
    <location>
        <begin position="1"/>
        <end position="20"/>
    </location>
</feature>
<dbReference type="Proteomes" id="UP000460626">
    <property type="component" value="Unassembled WGS sequence"/>
</dbReference>
<accession>A0A845A4C8</accession>